<dbReference type="AlphaFoldDB" id="A0AAE1C2V5"/>
<reference evidence="2" key="1">
    <citation type="submission" date="2023-07" db="EMBL/GenBank/DDBJ databases">
        <title>Black Yeasts Isolated from many extreme environments.</title>
        <authorList>
            <person name="Coleine C."/>
            <person name="Stajich J.E."/>
            <person name="Selbmann L."/>
        </authorList>
    </citation>
    <scope>NUCLEOTIDE SEQUENCE</scope>
    <source>
        <strain evidence="2">CCFEE 5485</strain>
    </source>
</reference>
<protein>
    <submittedName>
        <fullName evidence="2">Uncharacterized protein</fullName>
    </submittedName>
</protein>
<gene>
    <name evidence="2" type="ORF">LTR78_004240</name>
</gene>
<dbReference type="InterPro" id="IPR032675">
    <property type="entry name" value="LRR_dom_sf"/>
</dbReference>
<accession>A0AAE1C2V5</accession>
<keyword evidence="3" id="KW-1185">Reference proteome</keyword>
<dbReference type="EMBL" id="JAUTXT010000012">
    <property type="protein sequence ID" value="KAK3676048.1"/>
    <property type="molecule type" value="Genomic_DNA"/>
</dbReference>
<proteinExistence type="predicted"/>
<evidence type="ECO:0000256" key="1">
    <source>
        <dbReference type="SAM" id="MobiDB-lite"/>
    </source>
</evidence>
<dbReference type="SUPFAM" id="SSF52047">
    <property type="entry name" value="RNI-like"/>
    <property type="match status" value="1"/>
</dbReference>
<comment type="caution">
    <text evidence="2">The sequence shown here is derived from an EMBL/GenBank/DDBJ whole genome shotgun (WGS) entry which is preliminary data.</text>
</comment>
<organism evidence="2 3">
    <name type="scientific">Recurvomyces mirabilis</name>
    <dbReference type="NCBI Taxonomy" id="574656"/>
    <lineage>
        <taxon>Eukaryota</taxon>
        <taxon>Fungi</taxon>
        <taxon>Dikarya</taxon>
        <taxon>Ascomycota</taxon>
        <taxon>Pezizomycotina</taxon>
        <taxon>Dothideomycetes</taxon>
        <taxon>Dothideomycetidae</taxon>
        <taxon>Mycosphaerellales</taxon>
        <taxon>Teratosphaeriaceae</taxon>
        <taxon>Recurvomyces</taxon>
    </lineage>
</organism>
<evidence type="ECO:0000313" key="2">
    <source>
        <dbReference type="EMBL" id="KAK3676048.1"/>
    </source>
</evidence>
<feature type="region of interest" description="Disordered" evidence="1">
    <location>
        <begin position="26"/>
        <end position="48"/>
    </location>
</feature>
<feature type="compositionally biased region" description="Polar residues" evidence="1">
    <location>
        <begin position="29"/>
        <end position="46"/>
    </location>
</feature>
<dbReference type="Proteomes" id="UP001274830">
    <property type="component" value="Unassembled WGS sequence"/>
</dbReference>
<feature type="region of interest" description="Disordered" evidence="1">
    <location>
        <begin position="264"/>
        <end position="290"/>
    </location>
</feature>
<sequence>MKKSSHLFRNLKRYFRGSAQGLSHYPTKVASSRAPSITGGDTNSGSELDLEYVPASIDEDIYGDEAANMPKSNKFDYSKKKNTGVSLGQFIAKQLDGEADAVKRAAERAARKSISSVDGPDSDTSVTHHIDLKVPGKELGDNGLSVLCDGLEAALGKGTADASLALEDVDLTANDLTTTGLARFAPVIRNAKFDIKSIVLAHNAITVESDQQAGEWETFLRSFADCQKLRRLDLSGNPGLGRRAMEVLAMVHVREPQVDPIRAIGESDVQSLHSTTGDDSRTRSGSLSLEVNGDTGRLRHTISDGRTLTRRRGLRSIPFISLKACSLSDAGALWLSYVIEDHYYPVQLVSELNAAMADCSIEAYRQDSKAHGIDWLGNDATLTKDGLSLLIKTESVRKQTVLDDRSTLPGSIPVETSPVSVSQGNGVPAERRLPRAAPGSRRVSLKSTVSAGDDEQGLTELDSWRKRIQRQMIAHDEAKSADLWHAALRLLRVSRCLRMAAPTTCVIYTGPKLFICSTDKVKPLTIRILSPVAPIKTSMGGQAVQLSIDPAKAQRNSYAGTLGSPEVALTDVTNTPTTPKRVFKAHRKDAFSHGADSDTVTEKLSGLAIRIASGAEYLHYQEDRMNKQGGTAFRDMSSVCHLPQELLGRILGLAVGEREMALFSELQMKAVVGWGMRRETLTTGLQGKDLSFRAWMLLDKIKCIEYAAE</sequence>
<dbReference type="Gene3D" id="3.80.10.10">
    <property type="entry name" value="Ribonuclease Inhibitor"/>
    <property type="match status" value="1"/>
</dbReference>
<feature type="region of interest" description="Disordered" evidence="1">
    <location>
        <begin position="407"/>
        <end position="449"/>
    </location>
</feature>
<name>A0AAE1C2V5_9PEZI</name>
<evidence type="ECO:0000313" key="3">
    <source>
        <dbReference type="Proteomes" id="UP001274830"/>
    </source>
</evidence>